<evidence type="ECO:0000259" key="1">
    <source>
        <dbReference type="Pfam" id="PF04937"/>
    </source>
</evidence>
<sequence>MLQWMTLGRERDTSGLVESHVHKLAAGWRTLGGGAAALRSVCGRGGDHGHLQAAHAVVRTHGRAKQASIARWAKNPRQKDIDDSCIGFFVENAIPFNVARSRSFKKFVNTCYRPQPAAKHPLLPTGYNPLRCCLQDGLQRRLTKEEQAIRDDSEITSCTFITDGTTDICGRSLVNYILAGLSKPLFIKCEDVSDQEKDAAAVVEGWKRFFRDIGVEKITTICTDSFSGNKSAATMLREDPQFQQIYRIPCTAHCMDLFMQDVGDQPWATNAIKKTNKVVKFFRNHRRPRSALRIELTKQKGQKVRVILRPAQTRFGTHYVMLDRLITCEKVVRRVVLADSWTDMASQPYLRRDAAEVEKLVTDKAFWDEIRKLHAVLAESYKVL</sequence>
<dbReference type="AlphaFoldDB" id="A0A388JRK5"/>
<dbReference type="OrthoDB" id="2442898at2759"/>
<protein>
    <recommendedName>
        <fullName evidence="1">DUF659 domain-containing protein</fullName>
    </recommendedName>
</protein>
<name>A0A388JRK5_CHABU</name>
<organism evidence="2 3">
    <name type="scientific">Chara braunii</name>
    <name type="common">Braun's stonewort</name>
    <dbReference type="NCBI Taxonomy" id="69332"/>
    <lineage>
        <taxon>Eukaryota</taxon>
        <taxon>Viridiplantae</taxon>
        <taxon>Streptophyta</taxon>
        <taxon>Charophyceae</taxon>
        <taxon>Charales</taxon>
        <taxon>Characeae</taxon>
        <taxon>Chara</taxon>
    </lineage>
</organism>
<dbReference type="EMBL" id="BFEA01000011">
    <property type="protein sequence ID" value="GBG60418.1"/>
    <property type="molecule type" value="Genomic_DNA"/>
</dbReference>
<comment type="caution">
    <text evidence="2">The sequence shown here is derived from an EMBL/GenBank/DDBJ whole genome shotgun (WGS) entry which is preliminary data.</text>
</comment>
<dbReference type="Pfam" id="PF04937">
    <property type="entry name" value="DUF659"/>
    <property type="match status" value="1"/>
</dbReference>
<dbReference type="Gramene" id="GBG60418">
    <property type="protein sequence ID" value="GBG60418"/>
    <property type="gene ID" value="CBR_g5594"/>
</dbReference>
<feature type="domain" description="DUF659" evidence="1">
    <location>
        <begin position="141"/>
        <end position="278"/>
    </location>
</feature>
<dbReference type="PANTHER" id="PTHR32166">
    <property type="entry name" value="OSJNBA0013A04.12 PROTEIN"/>
    <property type="match status" value="1"/>
</dbReference>
<evidence type="ECO:0000313" key="3">
    <source>
        <dbReference type="Proteomes" id="UP000265515"/>
    </source>
</evidence>
<evidence type="ECO:0000313" key="2">
    <source>
        <dbReference type="EMBL" id="GBG60418.1"/>
    </source>
</evidence>
<dbReference type="SUPFAM" id="SSF53098">
    <property type="entry name" value="Ribonuclease H-like"/>
    <property type="match status" value="1"/>
</dbReference>
<dbReference type="PANTHER" id="PTHR32166:SF74">
    <property type="entry name" value="OS05G0256350 PROTEIN"/>
    <property type="match status" value="1"/>
</dbReference>
<accession>A0A388JRK5</accession>
<dbReference type="Proteomes" id="UP000265515">
    <property type="component" value="Unassembled WGS sequence"/>
</dbReference>
<dbReference type="InterPro" id="IPR012337">
    <property type="entry name" value="RNaseH-like_sf"/>
</dbReference>
<gene>
    <name evidence="2" type="ORF">CBR_g5594</name>
</gene>
<dbReference type="InterPro" id="IPR007021">
    <property type="entry name" value="DUF659"/>
</dbReference>
<reference evidence="2 3" key="1">
    <citation type="journal article" date="2018" name="Cell">
        <title>The Chara Genome: Secondary Complexity and Implications for Plant Terrestrialization.</title>
        <authorList>
            <person name="Nishiyama T."/>
            <person name="Sakayama H."/>
            <person name="Vries J.D."/>
            <person name="Buschmann H."/>
            <person name="Saint-Marcoux D."/>
            <person name="Ullrich K.K."/>
            <person name="Haas F.B."/>
            <person name="Vanderstraeten L."/>
            <person name="Becker D."/>
            <person name="Lang D."/>
            <person name="Vosolsobe S."/>
            <person name="Rombauts S."/>
            <person name="Wilhelmsson P.K.I."/>
            <person name="Janitza P."/>
            <person name="Kern R."/>
            <person name="Heyl A."/>
            <person name="Rumpler F."/>
            <person name="Villalobos L.I.A.C."/>
            <person name="Clay J.M."/>
            <person name="Skokan R."/>
            <person name="Toyoda A."/>
            <person name="Suzuki Y."/>
            <person name="Kagoshima H."/>
            <person name="Schijlen E."/>
            <person name="Tajeshwar N."/>
            <person name="Catarino B."/>
            <person name="Hetherington A.J."/>
            <person name="Saltykova A."/>
            <person name="Bonnot C."/>
            <person name="Breuninger H."/>
            <person name="Symeonidi A."/>
            <person name="Radhakrishnan G.V."/>
            <person name="Van Nieuwerburgh F."/>
            <person name="Deforce D."/>
            <person name="Chang C."/>
            <person name="Karol K.G."/>
            <person name="Hedrich R."/>
            <person name="Ulvskov P."/>
            <person name="Glockner G."/>
            <person name="Delwiche C.F."/>
            <person name="Petrasek J."/>
            <person name="Van de Peer Y."/>
            <person name="Friml J."/>
            <person name="Beilby M."/>
            <person name="Dolan L."/>
            <person name="Kohara Y."/>
            <person name="Sugano S."/>
            <person name="Fujiyama A."/>
            <person name="Delaux P.-M."/>
            <person name="Quint M."/>
            <person name="TheiBen G."/>
            <person name="Hagemann M."/>
            <person name="Harholt J."/>
            <person name="Dunand C."/>
            <person name="Zachgo S."/>
            <person name="Langdale J."/>
            <person name="Maumus F."/>
            <person name="Straeten D.V.D."/>
            <person name="Gould S.B."/>
            <person name="Rensing S.A."/>
        </authorList>
    </citation>
    <scope>NUCLEOTIDE SEQUENCE [LARGE SCALE GENOMIC DNA]</scope>
    <source>
        <strain evidence="2 3">S276</strain>
    </source>
</reference>
<keyword evidence="3" id="KW-1185">Reference proteome</keyword>
<proteinExistence type="predicted"/>